<organism evidence="2 3">
    <name type="scientific">Patella caerulea</name>
    <name type="common">Rayed Mediterranean limpet</name>
    <dbReference type="NCBI Taxonomy" id="87958"/>
    <lineage>
        <taxon>Eukaryota</taxon>
        <taxon>Metazoa</taxon>
        <taxon>Spiralia</taxon>
        <taxon>Lophotrochozoa</taxon>
        <taxon>Mollusca</taxon>
        <taxon>Gastropoda</taxon>
        <taxon>Patellogastropoda</taxon>
        <taxon>Patelloidea</taxon>
        <taxon>Patellidae</taxon>
        <taxon>Patella</taxon>
    </lineage>
</organism>
<proteinExistence type="predicted"/>
<accession>A0AAN8PC94</accession>
<dbReference type="Proteomes" id="UP001347796">
    <property type="component" value="Unassembled WGS sequence"/>
</dbReference>
<reference evidence="2 3" key="1">
    <citation type="submission" date="2024-01" db="EMBL/GenBank/DDBJ databases">
        <title>The genome of the rayed Mediterranean limpet Patella caerulea (Linnaeus, 1758).</title>
        <authorList>
            <person name="Anh-Thu Weber A."/>
            <person name="Halstead-Nussloch G."/>
        </authorList>
    </citation>
    <scope>NUCLEOTIDE SEQUENCE [LARGE SCALE GENOMIC DNA]</scope>
    <source>
        <strain evidence="2">AATW-2023a</strain>
        <tissue evidence="2">Whole specimen</tissue>
    </source>
</reference>
<sequence length="131" mass="14927">MEKNAALKNNPKSSSRKTRDILRCQKFKERCLLLNKENTSINSVTVGPVEKGTLYSTKDRESQTESKNTSDKNTEAKILVTAATTQTIDEGHVQTKQETWTETTPQPDTTIDQNLQKRRSKSYGEFEFLIK</sequence>
<dbReference type="EMBL" id="JAZGQO010000010">
    <property type="protein sequence ID" value="KAK6175752.1"/>
    <property type="molecule type" value="Genomic_DNA"/>
</dbReference>
<evidence type="ECO:0000313" key="3">
    <source>
        <dbReference type="Proteomes" id="UP001347796"/>
    </source>
</evidence>
<evidence type="ECO:0000256" key="1">
    <source>
        <dbReference type="SAM" id="MobiDB-lite"/>
    </source>
</evidence>
<gene>
    <name evidence="2" type="ORF">SNE40_014145</name>
</gene>
<dbReference type="AlphaFoldDB" id="A0AAN8PC94"/>
<protein>
    <submittedName>
        <fullName evidence="2">Uncharacterized protein</fullName>
    </submittedName>
</protein>
<feature type="region of interest" description="Disordered" evidence="1">
    <location>
        <begin position="45"/>
        <end position="74"/>
    </location>
</feature>
<keyword evidence="3" id="KW-1185">Reference proteome</keyword>
<feature type="compositionally biased region" description="Low complexity" evidence="1">
    <location>
        <begin position="96"/>
        <end position="113"/>
    </location>
</feature>
<comment type="caution">
    <text evidence="2">The sequence shown here is derived from an EMBL/GenBank/DDBJ whole genome shotgun (WGS) entry which is preliminary data.</text>
</comment>
<evidence type="ECO:0000313" key="2">
    <source>
        <dbReference type="EMBL" id="KAK6175752.1"/>
    </source>
</evidence>
<feature type="region of interest" description="Disordered" evidence="1">
    <location>
        <begin position="89"/>
        <end position="117"/>
    </location>
</feature>
<feature type="compositionally biased region" description="Basic and acidic residues" evidence="1">
    <location>
        <begin position="57"/>
        <end position="74"/>
    </location>
</feature>
<feature type="region of interest" description="Disordered" evidence="1">
    <location>
        <begin position="1"/>
        <end position="20"/>
    </location>
</feature>
<name>A0AAN8PC94_PATCE</name>